<proteinExistence type="inferred from homology"/>
<keyword evidence="11" id="KW-1185">Reference proteome</keyword>
<dbReference type="PANTHER" id="PTHR34949:SF3">
    <property type="entry name" value="OS08G0244100 PROTEIN"/>
    <property type="match status" value="1"/>
</dbReference>
<keyword evidence="3 9" id="KW-0812">Transmembrane</keyword>
<dbReference type="GeneID" id="111444414"/>
<evidence type="ECO:0000313" key="11">
    <source>
        <dbReference type="Proteomes" id="UP000504609"/>
    </source>
</evidence>
<evidence type="ECO:0000256" key="2">
    <source>
        <dbReference type="ARBA" id="ARBA00022448"/>
    </source>
</evidence>
<dbReference type="GO" id="GO:0005794">
    <property type="term" value="C:Golgi apparatus"/>
    <property type="evidence" value="ECO:0007669"/>
    <property type="project" value="UniProtKB-SubCell"/>
</dbReference>
<dbReference type="FunFam" id="1.20.58.90:FF:000004">
    <property type="entry name" value="Syntaxin 10"/>
    <property type="match status" value="1"/>
</dbReference>
<dbReference type="Pfam" id="PF09177">
    <property type="entry name" value="STX6_10_61_N"/>
    <property type="match status" value="1"/>
</dbReference>
<evidence type="ECO:0000256" key="7">
    <source>
        <dbReference type="ARBA" id="ARBA00023136"/>
    </source>
</evidence>
<evidence type="ECO:0000256" key="9">
    <source>
        <dbReference type="SAM" id="Phobius"/>
    </source>
</evidence>
<evidence type="ECO:0000313" key="12">
    <source>
        <dbReference type="RefSeq" id="XP_022938280.1"/>
    </source>
</evidence>
<keyword evidence="2" id="KW-0813">Transport</keyword>
<evidence type="ECO:0000256" key="3">
    <source>
        <dbReference type="ARBA" id="ARBA00022692"/>
    </source>
</evidence>
<name>A0A6J1FJB3_CUCMO</name>
<evidence type="ECO:0000256" key="4">
    <source>
        <dbReference type="ARBA" id="ARBA00022927"/>
    </source>
</evidence>
<comment type="subcellular location">
    <subcellularLocation>
        <location evidence="8">Golgi apparatus</location>
        <location evidence="8">trans-Golgi network membrane</location>
        <topology evidence="8">Single-pass type IV membrane protein</topology>
    </subcellularLocation>
</comment>
<keyword evidence="4" id="KW-0653">Protein transport</keyword>
<keyword evidence="6" id="KW-0333">Golgi apparatus</keyword>
<dbReference type="Proteomes" id="UP000504609">
    <property type="component" value="Unplaced"/>
</dbReference>
<organism evidence="11 12">
    <name type="scientific">Cucurbita moschata</name>
    <name type="common">Winter crookneck squash</name>
    <name type="synonym">Cucurbita pepo var. moschata</name>
    <dbReference type="NCBI Taxonomy" id="3662"/>
    <lineage>
        <taxon>Eukaryota</taxon>
        <taxon>Viridiplantae</taxon>
        <taxon>Streptophyta</taxon>
        <taxon>Embryophyta</taxon>
        <taxon>Tracheophyta</taxon>
        <taxon>Spermatophyta</taxon>
        <taxon>Magnoliopsida</taxon>
        <taxon>eudicotyledons</taxon>
        <taxon>Gunneridae</taxon>
        <taxon>Pentapetalae</taxon>
        <taxon>rosids</taxon>
        <taxon>fabids</taxon>
        <taxon>Cucurbitales</taxon>
        <taxon>Cucurbitaceae</taxon>
        <taxon>Cucurbiteae</taxon>
        <taxon>Cucurbita</taxon>
    </lineage>
</organism>
<feature type="transmembrane region" description="Helical" evidence="9">
    <location>
        <begin position="291"/>
        <end position="310"/>
    </location>
</feature>
<evidence type="ECO:0000256" key="5">
    <source>
        <dbReference type="ARBA" id="ARBA00022989"/>
    </source>
</evidence>
<dbReference type="InterPro" id="IPR010989">
    <property type="entry name" value="SNARE"/>
</dbReference>
<dbReference type="InterPro" id="IPR015260">
    <property type="entry name" value="Syntaxin-6/10/61_N"/>
</dbReference>
<comment type="similarity">
    <text evidence="1">Belongs to the syntaxin family.</text>
</comment>
<keyword evidence="7 9" id="KW-0472">Membrane</keyword>
<dbReference type="RefSeq" id="XP_022938280.1">
    <property type="nucleotide sequence ID" value="XM_023082512.1"/>
</dbReference>
<dbReference type="KEGG" id="cmos:111444414"/>
<reference evidence="12" key="1">
    <citation type="submission" date="2025-08" db="UniProtKB">
        <authorList>
            <consortium name="RefSeq"/>
        </authorList>
    </citation>
    <scope>IDENTIFICATION</scope>
    <source>
        <tissue evidence="12">Young leaves</tissue>
    </source>
</reference>
<dbReference type="GO" id="GO:0015031">
    <property type="term" value="P:protein transport"/>
    <property type="evidence" value="ECO:0007669"/>
    <property type="project" value="UniProtKB-KW"/>
</dbReference>
<dbReference type="PANTHER" id="PTHR34949">
    <property type="entry name" value="OS05G0443700 PROTEIN"/>
    <property type="match status" value="1"/>
</dbReference>
<protein>
    <submittedName>
        <fullName evidence="12">Uncharacterized protein LOC111444414 isoform X1</fullName>
    </submittedName>
</protein>
<sequence>MLDANRFDLWKKDGLFSAAEQVQESADTMEFAFSTWVREKREGLNSDDLDELRREVQTALGTAKWQLEEFEKAVGVSYRSRSEEHALERHRMFIAAIGNQISHVEAVLRESYDKVGKRPLRWVNLNKEECNDLAAFLSGISQVPHSAKTESSVCRSSAKSYTFETCERATEEINRTSSCSSSNSFKMKGGKFANSVDVKESLGRVDDALCKMDTMTKARRASPPTAPDLRIVITNENHERKQPVTSLEVTKKGKSGSGFLKRGCGKFSQLFGWSQQRQIFRPWHLQLTCSIQFTLALMLTIFLIVPIVFYSA</sequence>
<dbReference type="SUPFAM" id="SSF47661">
    <property type="entry name" value="t-snare proteins"/>
    <property type="match status" value="1"/>
</dbReference>
<dbReference type="GO" id="GO:0016020">
    <property type="term" value="C:membrane"/>
    <property type="evidence" value="ECO:0007669"/>
    <property type="project" value="InterPro"/>
</dbReference>
<gene>
    <name evidence="12" type="primary">LOC111444414</name>
</gene>
<evidence type="ECO:0000259" key="10">
    <source>
        <dbReference type="Pfam" id="PF09177"/>
    </source>
</evidence>
<evidence type="ECO:0000256" key="6">
    <source>
        <dbReference type="ARBA" id="ARBA00023034"/>
    </source>
</evidence>
<dbReference type="GO" id="GO:0048193">
    <property type="term" value="P:Golgi vesicle transport"/>
    <property type="evidence" value="ECO:0007669"/>
    <property type="project" value="InterPro"/>
</dbReference>
<dbReference type="AlphaFoldDB" id="A0A6J1FJB3"/>
<evidence type="ECO:0000256" key="8">
    <source>
        <dbReference type="ARBA" id="ARBA00037801"/>
    </source>
</evidence>
<accession>A0A6J1FJB3</accession>
<evidence type="ECO:0000256" key="1">
    <source>
        <dbReference type="ARBA" id="ARBA00009063"/>
    </source>
</evidence>
<dbReference type="CDD" id="cd21442">
    <property type="entry name" value="SNARE_NTD_STX6-like"/>
    <property type="match status" value="1"/>
</dbReference>
<keyword evidence="5 9" id="KW-1133">Transmembrane helix</keyword>
<dbReference type="Gene3D" id="1.20.58.90">
    <property type="match status" value="1"/>
</dbReference>
<feature type="domain" description="Syntaxin 6/10/61 N-terminal" evidence="10">
    <location>
        <begin position="13"/>
        <end position="105"/>
    </location>
</feature>